<keyword evidence="2" id="KW-1185">Reference proteome</keyword>
<dbReference type="Proteomes" id="UP001597641">
    <property type="component" value="Unassembled WGS sequence"/>
</dbReference>
<evidence type="ECO:0000313" key="1">
    <source>
        <dbReference type="EMBL" id="MFD3000460.1"/>
    </source>
</evidence>
<name>A0ABW6BT32_9BACT</name>
<dbReference type="EMBL" id="JBHUOX010000005">
    <property type="protein sequence ID" value="MFD3000460.1"/>
    <property type="molecule type" value="Genomic_DNA"/>
</dbReference>
<gene>
    <name evidence="1" type="ORF">ACFS7Z_08830</name>
</gene>
<protein>
    <submittedName>
        <fullName evidence="1">Uncharacterized protein</fullName>
    </submittedName>
</protein>
<dbReference type="RefSeq" id="WP_377483493.1">
    <property type="nucleotide sequence ID" value="NZ_JBHUOX010000005.1"/>
</dbReference>
<reference evidence="2" key="1">
    <citation type="journal article" date="2019" name="Int. J. Syst. Evol. Microbiol.">
        <title>The Global Catalogue of Microorganisms (GCM) 10K type strain sequencing project: providing services to taxonomists for standard genome sequencing and annotation.</title>
        <authorList>
            <consortium name="The Broad Institute Genomics Platform"/>
            <consortium name="The Broad Institute Genome Sequencing Center for Infectious Disease"/>
            <person name="Wu L."/>
            <person name="Ma J."/>
        </authorList>
    </citation>
    <scope>NUCLEOTIDE SEQUENCE [LARGE SCALE GENOMIC DNA]</scope>
    <source>
        <strain evidence="2">KCTC 23984</strain>
    </source>
</reference>
<proteinExistence type="predicted"/>
<evidence type="ECO:0000313" key="2">
    <source>
        <dbReference type="Proteomes" id="UP001597641"/>
    </source>
</evidence>
<accession>A0ABW6BT32</accession>
<sequence length="179" mass="20637">MINTVLTYLHGFYGDGQYHDLTPLIKRNPSAFSETFIYNLHLDGFIEIQEPSAFDDSKDTDEIHPIHGRLTEKGLYFMEGNSTISTIIKAIEQQLILEILYRDEDGDEENVTLSPYVYGKDSEERAWVWGAVSGEDTIHRRFLLDRITITDEPVGSFRVDKEMMLSQPRDIEVVAQVQY</sequence>
<organism evidence="1 2">
    <name type="scientific">Pontibacter toksunensis</name>
    <dbReference type="NCBI Taxonomy" id="1332631"/>
    <lineage>
        <taxon>Bacteria</taxon>
        <taxon>Pseudomonadati</taxon>
        <taxon>Bacteroidota</taxon>
        <taxon>Cytophagia</taxon>
        <taxon>Cytophagales</taxon>
        <taxon>Hymenobacteraceae</taxon>
        <taxon>Pontibacter</taxon>
    </lineage>
</organism>
<comment type="caution">
    <text evidence="1">The sequence shown here is derived from an EMBL/GenBank/DDBJ whole genome shotgun (WGS) entry which is preliminary data.</text>
</comment>